<dbReference type="InterPro" id="IPR024928">
    <property type="entry name" value="E3_ub_ligase_SMURF1"/>
</dbReference>
<dbReference type="GO" id="GO:0048260">
    <property type="term" value="P:positive regulation of receptor-mediated endocytosis"/>
    <property type="evidence" value="ECO:0007669"/>
    <property type="project" value="UniProtKB-ARBA"/>
</dbReference>
<feature type="domain" description="C2" evidence="10">
    <location>
        <begin position="34"/>
        <end position="161"/>
    </location>
</feature>
<dbReference type="PIRSF" id="PIRSF001569">
    <property type="entry name" value="E3_ub_ligase_SMURF1"/>
    <property type="match status" value="1"/>
</dbReference>
<feature type="compositionally biased region" description="Low complexity" evidence="9">
    <location>
        <begin position="227"/>
        <end position="263"/>
    </location>
</feature>
<feature type="compositionally biased region" description="Low complexity" evidence="9">
    <location>
        <begin position="497"/>
        <end position="512"/>
    </location>
</feature>
<dbReference type="SMART" id="SM00119">
    <property type="entry name" value="HECTc"/>
    <property type="match status" value="1"/>
</dbReference>
<feature type="compositionally biased region" description="Pro residues" evidence="9">
    <location>
        <begin position="1"/>
        <end position="10"/>
    </location>
</feature>
<feature type="region of interest" description="Disordered" evidence="9">
    <location>
        <begin position="225"/>
        <end position="293"/>
    </location>
</feature>
<dbReference type="FunFam" id="3.30.2160.10:FF:000001">
    <property type="entry name" value="E3 ubiquitin-protein ligase NEDD4-like"/>
    <property type="match status" value="1"/>
</dbReference>
<dbReference type="Gene3D" id="3.30.2410.10">
    <property type="entry name" value="Hect, E3 ligase catalytic domain"/>
    <property type="match status" value="1"/>
</dbReference>
<dbReference type="CDD" id="cd00201">
    <property type="entry name" value="WW"/>
    <property type="match status" value="3"/>
</dbReference>
<dbReference type="CDD" id="cd08382">
    <property type="entry name" value="C2_Smurf-like"/>
    <property type="match status" value="1"/>
</dbReference>
<evidence type="ECO:0000256" key="6">
    <source>
        <dbReference type="PIRNR" id="PIRNR001569"/>
    </source>
</evidence>
<dbReference type="Pfam" id="PF00168">
    <property type="entry name" value="C2"/>
    <property type="match status" value="1"/>
</dbReference>
<gene>
    <name evidence="14" type="primary">LOC100907316</name>
</gene>
<keyword evidence="5 6" id="KW-0833">Ubl conjugation pathway</keyword>
<dbReference type="GeneID" id="100907316"/>
<dbReference type="AlphaFoldDB" id="A0AAJ7WHI8"/>
<feature type="domain" description="WW" evidence="11">
    <location>
        <begin position="403"/>
        <end position="436"/>
    </location>
</feature>
<feature type="compositionally biased region" description="Basic and acidic residues" evidence="9">
    <location>
        <begin position="328"/>
        <end position="337"/>
    </location>
</feature>
<dbReference type="Pfam" id="PF00632">
    <property type="entry name" value="HECT"/>
    <property type="match status" value="1"/>
</dbReference>
<name>A0AAJ7WHI8_9ACAR</name>
<dbReference type="SMART" id="SM00456">
    <property type="entry name" value="WW"/>
    <property type="match status" value="3"/>
</dbReference>
<dbReference type="InterPro" id="IPR000569">
    <property type="entry name" value="HECT_dom"/>
</dbReference>
<dbReference type="CTD" id="36999"/>
<feature type="active site" description="Glycyl thioester intermediate" evidence="7 8">
    <location>
        <position position="884"/>
    </location>
</feature>
<keyword evidence="3 6" id="KW-0808">Transferase</keyword>
<evidence type="ECO:0000313" key="14">
    <source>
        <dbReference type="RefSeq" id="XP_028967185.1"/>
    </source>
</evidence>
<dbReference type="PROSITE" id="PS50004">
    <property type="entry name" value="C2"/>
    <property type="match status" value="1"/>
</dbReference>
<feature type="region of interest" description="Disordered" evidence="9">
    <location>
        <begin position="438"/>
        <end position="524"/>
    </location>
</feature>
<dbReference type="InterPro" id="IPR035983">
    <property type="entry name" value="Hect_E3_ubiquitin_ligase"/>
</dbReference>
<dbReference type="GO" id="GO:0016567">
    <property type="term" value="P:protein ubiquitination"/>
    <property type="evidence" value="ECO:0007669"/>
    <property type="project" value="UniProtKB-ARBA"/>
</dbReference>
<dbReference type="GO" id="GO:0043161">
    <property type="term" value="P:proteasome-mediated ubiquitin-dependent protein catabolic process"/>
    <property type="evidence" value="ECO:0007669"/>
    <property type="project" value="TreeGrafter"/>
</dbReference>
<evidence type="ECO:0000256" key="8">
    <source>
        <dbReference type="PROSITE-ProRule" id="PRU00104"/>
    </source>
</evidence>
<feature type="region of interest" description="Disordered" evidence="9">
    <location>
        <begin position="1"/>
        <end position="49"/>
    </location>
</feature>
<dbReference type="Gene3D" id="3.30.2160.10">
    <property type="entry name" value="Hect, E3 ligase catalytic domain"/>
    <property type="match status" value="1"/>
</dbReference>
<dbReference type="GO" id="GO:0030514">
    <property type="term" value="P:negative regulation of BMP signaling pathway"/>
    <property type="evidence" value="ECO:0007669"/>
    <property type="project" value="TreeGrafter"/>
</dbReference>
<dbReference type="PROSITE" id="PS50237">
    <property type="entry name" value="HECT"/>
    <property type="match status" value="1"/>
</dbReference>
<dbReference type="InterPro" id="IPR001202">
    <property type="entry name" value="WW_dom"/>
</dbReference>
<sequence>MNHPASPPPANEDATRCQPATQQQPPQLQTPPPPQQQSQQQQQQQHSQQTATKIRLSVLCAKGLLKKDFFRLPDPFCKVSVETCGEAVQDYSTEPRRATLDPKWQQNFDLYLKKNDSITISIWNHRKIGFKKESAAFLGCIRLKPNMIQQLRDAGYQRLDLSRSYPSEESPSVDAVKGQLVISLASRGAHTLATPHSQLHRDVLSLPAPNQQLCSNSCNQTQLMNSPLSSNQHINNNNIVHSSPNNLNSNNNNNNNSNINNNSVPPPGSGDNQENTQPNAVASPGDSGDLPEGWERRLTLTGREYFVNHATRSTQWARPVNPAYEQTPPRRERESRRRSTRHRNYLSRNQLHRNIPATTELPEGYELRTTEHGQVYFYNTQNGQVSWHDPRVPREVPRNVDLGPLPSGWEVRLTASGKQYFVDHNNRTTQFTDPRLMVGNNRLAAPTPRSRGERNSDSIIRSPENLPTSMNISGLPQSNMNSHPSPQPLISQNQINGNNRSSSSLSPVGVSPRNKKDETKEVGLSRNFGRHNRDLVTKLTMLRRDLQAFQPPTGHCRLEVSREDIFEESYRQIMKMRAKDLRKRLQVKFRGEEGLDYGGLAREWLYLLSHEMLNPYYGLFQYTREDIFTLQINPDSAVNPEHLSYFQFIGRIIGLAVFHGYYIDGGFTLPFYKQLLNQPITLADIEAVDMQLYNSLKWILENDLSDGAFDETFAVEHNQYGRVVLHELKPGGAQIMVTDDNKKEYVRLYVNWRFMLGIEQQFLALQKGFNELIPQALVKEFDERELELVIGGLGHIDVDDWKNNTRLKHCVSKTPQVVWFWGIVGGYDEEQRARLLQFVTGSSRLPLQGFSALQGSTGAVGPRPFTLHLVADACTDNLPKAHTCFNRIDIPPYESKEKMKDKITQAIEETCGFAIE</sequence>
<feature type="compositionally biased region" description="Basic and acidic residues" evidence="9">
    <location>
        <begin position="514"/>
        <end position="523"/>
    </location>
</feature>
<dbReference type="Gene3D" id="3.90.1750.10">
    <property type="entry name" value="Hect, E3 ligase catalytic domains"/>
    <property type="match status" value="1"/>
</dbReference>
<comment type="catalytic activity">
    <reaction evidence="1 6">
        <text>S-ubiquitinyl-[E2 ubiquitin-conjugating enzyme]-L-cysteine + [acceptor protein]-L-lysine = [E2 ubiquitin-conjugating enzyme]-L-cysteine + N(6)-ubiquitinyl-[acceptor protein]-L-lysine.</text>
        <dbReference type="EC" id="2.3.2.26"/>
    </reaction>
</comment>
<dbReference type="Proteomes" id="UP000694867">
    <property type="component" value="Unplaced"/>
</dbReference>
<feature type="compositionally biased region" description="Polar residues" evidence="9">
    <location>
        <begin position="270"/>
        <end position="280"/>
    </location>
</feature>
<comment type="pathway">
    <text evidence="2 6">Protein modification; protein ubiquitination.</text>
</comment>
<keyword evidence="13" id="KW-1185">Reference proteome</keyword>
<dbReference type="PANTHER" id="PTHR11254">
    <property type="entry name" value="HECT DOMAIN UBIQUITIN-PROTEIN LIGASE"/>
    <property type="match status" value="1"/>
</dbReference>
<evidence type="ECO:0000256" key="9">
    <source>
        <dbReference type="SAM" id="MobiDB-lite"/>
    </source>
</evidence>
<reference evidence="14" key="1">
    <citation type="submission" date="2025-08" db="UniProtKB">
        <authorList>
            <consortium name="RefSeq"/>
        </authorList>
    </citation>
    <scope>IDENTIFICATION</scope>
</reference>
<dbReference type="InterPro" id="IPR000008">
    <property type="entry name" value="C2_dom"/>
</dbReference>
<feature type="compositionally biased region" description="Polar residues" evidence="9">
    <location>
        <begin position="465"/>
        <end position="496"/>
    </location>
</feature>
<dbReference type="Gene3D" id="2.60.40.150">
    <property type="entry name" value="C2 domain"/>
    <property type="match status" value="1"/>
</dbReference>
<dbReference type="KEGG" id="goe:100907316"/>
<dbReference type="RefSeq" id="XP_028967185.1">
    <property type="nucleotide sequence ID" value="XM_029111352.1"/>
</dbReference>
<dbReference type="PANTHER" id="PTHR11254:SF395">
    <property type="entry name" value="E3 UBIQUITIN-PROTEIN LIGASE SMURF1"/>
    <property type="match status" value="1"/>
</dbReference>
<protein>
    <recommendedName>
        <fullName evidence="6">E3 ubiquitin-protein ligase</fullName>
        <ecNumber evidence="6">2.3.2.26</ecNumber>
    </recommendedName>
</protein>
<evidence type="ECO:0000259" key="11">
    <source>
        <dbReference type="PROSITE" id="PS50020"/>
    </source>
</evidence>
<dbReference type="GO" id="GO:0045879">
    <property type="term" value="P:negative regulation of smoothened signaling pathway"/>
    <property type="evidence" value="ECO:0007669"/>
    <property type="project" value="UniProtKB-ARBA"/>
</dbReference>
<dbReference type="InterPro" id="IPR036020">
    <property type="entry name" value="WW_dom_sf"/>
</dbReference>
<dbReference type="FunFam" id="3.90.1750.10:FF:000079">
    <property type="entry name" value="E3 ubiquitin-protein ligase"/>
    <property type="match status" value="1"/>
</dbReference>
<dbReference type="SUPFAM" id="SSF49562">
    <property type="entry name" value="C2 domain (Calcium/lipid-binding domain, CaLB)"/>
    <property type="match status" value="1"/>
</dbReference>
<dbReference type="Gene3D" id="2.20.70.10">
    <property type="match status" value="3"/>
</dbReference>
<dbReference type="FunFam" id="3.30.2410.10:FF:000001">
    <property type="entry name" value="E3 ubiquitin-protein ligase NEDD4-like"/>
    <property type="match status" value="1"/>
</dbReference>
<dbReference type="GO" id="GO:0005737">
    <property type="term" value="C:cytoplasm"/>
    <property type="evidence" value="ECO:0007669"/>
    <property type="project" value="TreeGrafter"/>
</dbReference>
<feature type="domain" description="HECT" evidence="12">
    <location>
        <begin position="577"/>
        <end position="916"/>
    </location>
</feature>
<keyword evidence="4" id="KW-0677">Repeat</keyword>
<dbReference type="SUPFAM" id="SSF51045">
    <property type="entry name" value="WW domain"/>
    <property type="match status" value="3"/>
</dbReference>
<organism evidence="13 14">
    <name type="scientific">Galendromus occidentalis</name>
    <name type="common">western predatory mite</name>
    <dbReference type="NCBI Taxonomy" id="34638"/>
    <lineage>
        <taxon>Eukaryota</taxon>
        <taxon>Metazoa</taxon>
        <taxon>Ecdysozoa</taxon>
        <taxon>Arthropoda</taxon>
        <taxon>Chelicerata</taxon>
        <taxon>Arachnida</taxon>
        <taxon>Acari</taxon>
        <taxon>Parasitiformes</taxon>
        <taxon>Mesostigmata</taxon>
        <taxon>Gamasina</taxon>
        <taxon>Phytoseioidea</taxon>
        <taxon>Phytoseiidae</taxon>
        <taxon>Typhlodrominae</taxon>
        <taxon>Galendromus</taxon>
    </lineage>
</organism>
<dbReference type="PROSITE" id="PS01159">
    <property type="entry name" value="WW_DOMAIN_1"/>
    <property type="match status" value="2"/>
</dbReference>
<dbReference type="FunFam" id="2.20.70.10:FF:000017">
    <property type="entry name" value="E3 ubiquitin-protein ligase"/>
    <property type="match status" value="1"/>
</dbReference>
<evidence type="ECO:0000256" key="3">
    <source>
        <dbReference type="ARBA" id="ARBA00022679"/>
    </source>
</evidence>
<dbReference type="Pfam" id="PF00397">
    <property type="entry name" value="WW"/>
    <property type="match status" value="3"/>
</dbReference>
<feature type="domain" description="WW" evidence="11">
    <location>
        <begin position="359"/>
        <end position="392"/>
    </location>
</feature>
<evidence type="ECO:0000256" key="5">
    <source>
        <dbReference type="ARBA" id="ARBA00022786"/>
    </source>
</evidence>
<accession>A0AAJ7WHI8</accession>
<feature type="compositionally biased region" description="Low complexity" evidence="9">
    <location>
        <begin position="18"/>
        <end position="27"/>
    </location>
</feature>
<feature type="region of interest" description="Disordered" evidence="9">
    <location>
        <begin position="317"/>
        <end position="342"/>
    </location>
</feature>
<dbReference type="InterPro" id="IPR050409">
    <property type="entry name" value="E3_ubiq-protein_ligase"/>
</dbReference>
<dbReference type="SMART" id="SM00239">
    <property type="entry name" value="C2"/>
    <property type="match status" value="1"/>
</dbReference>
<dbReference type="SUPFAM" id="SSF56204">
    <property type="entry name" value="Hect, E3 ligase catalytic domain"/>
    <property type="match status" value="1"/>
</dbReference>
<evidence type="ECO:0000256" key="7">
    <source>
        <dbReference type="PIRSR" id="PIRSR001569-1"/>
    </source>
</evidence>
<evidence type="ECO:0000256" key="1">
    <source>
        <dbReference type="ARBA" id="ARBA00000885"/>
    </source>
</evidence>
<evidence type="ECO:0000256" key="2">
    <source>
        <dbReference type="ARBA" id="ARBA00004906"/>
    </source>
</evidence>
<dbReference type="PROSITE" id="PS50020">
    <property type="entry name" value="WW_DOMAIN_2"/>
    <property type="match status" value="3"/>
</dbReference>
<proteinExistence type="predicted"/>
<evidence type="ECO:0000259" key="10">
    <source>
        <dbReference type="PROSITE" id="PS50004"/>
    </source>
</evidence>
<evidence type="ECO:0000313" key="13">
    <source>
        <dbReference type="Proteomes" id="UP000694867"/>
    </source>
</evidence>
<evidence type="ECO:0000256" key="4">
    <source>
        <dbReference type="ARBA" id="ARBA00022737"/>
    </source>
</evidence>
<feature type="compositionally biased region" description="Low complexity" evidence="9">
    <location>
        <begin position="36"/>
        <end position="49"/>
    </location>
</feature>
<feature type="domain" description="WW" evidence="11">
    <location>
        <begin position="288"/>
        <end position="321"/>
    </location>
</feature>
<dbReference type="EC" id="2.3.2.26" evidence="6"/>
<dbReference type="CDD" id="cd00078">
    <property type="entry name" value="HECTc"/>
    <property type="match status" value="1"/>
</dbReference>
<dbReference type="InterPro" id="IPR035892">
    <property type="entry name" value="C2_domain_sf"/>
</dbReference>
<dbReference type="FunFam" id="2.60.40.150:FF:000024">
    <property type="entry name" value="E3 ubiquitin-protein ligase"/>
    <property type="match status" value="1"/>
</dbReference>
<evidence type="ECO:0000259" key="12">
    <source>
        <dbReference type="PROSITE" id="PS50237"/>
    </source>
</evidence>
<dbReference type="GO" id="GO:0061630">
    <property type="term" value="F:ubiquitin protein ligase activity"/>
    <property type="evidence" value="ECO:0007669"/>
    <property type="project" value="UniProtKB-EC"/>
</dbReference>